<sequence length="115" mass="13319">MENEKTPTRYFEKKLEERKSVRTIEVASVSSSECYEISPYSIRHDDGFDLQQIIFGSILCILGVLILGVGVEKKFKNNSFEGSRYWISCLIFLALGIYVLYKTIQAKYRLLDNYS</sequence>
<evidence type="ECO:0000313" key="2">
    <source>
        <dbReference type="EMBL" id="OMJ84724.1"/>
    </source>
</evidence>
<protein>
    <submittedName>
        <fullName evidence="2">Uncharacterized protein</fullName>
    </submittedName>
</protein>
<evidence type="ECO:0000256" key="1">
    <source>
        <dbReference type="SAM" id="Phobius"/>
    </source>
</evidence>
<gene>
    <name evidence="2" type="ORF">SteCoe_14114</name>
</gene>
<keyword evidence="1" id="KW-1133">Transmembrane helix</keyword>
<organism evidence="2 3">
    <name type="scientific">Stentor coeruleus</name>
    <dbReference type="NCBI Taxonomy" id="5963"/>
    <lineage>
        <taxon>Eukaryota</taxon>
        <taxon>Sar</taxon>
        <taxon>Alveolata</taxon>
        <taxon>Ciliophora</taxon>
        <taxon>Postciliodesmatophora</taxon>
        <taxon>Heterotrichea</taxon>
        <taxon>Heterotrichida</taxon>
        <taxon>Stentoridae</taxon>
        <taxon>Stentor</taxon>
    </lineage>
</organism>
<dbReference type="EMBL" id="MPUH01000260">
    <property type="protein sequence ID" value="OMJ84724.1"/>
    <property type="molecule type" value="Genomic_DNA"/>
</dbReference>
<reference evidence="2 3" key="1">
    <citation type="submission" date="2016-11" db="EMBL/GenBank/DDBJ databases">
        <title>The macronuclear genome of Stentor coeruleus: a giant cell with tiny introns.</title>
        <authorList>
            <person name="Slabodnick M."/>
            <person name="Ruby J.G."/>
            <person name="Reiff S.B."/>
            <person name="Swart E.C."/>
            <person name="Gosai S."/>
            <person name="Prabakaran S."/>
            <person name="Witkowska E."/>
            <person name="Larue G.E."/>
            <person name="Fisher S."/>
            <person name="Freeman R.M."/>
            <person name="Gunawardena J."/>
            <person name="Chu W."/>
            <person name="Stover N.A."/>
            <person name="Gregory B.D."/>
            <person name="Nowacki M."/>
            <person name="Derisi J."/>
            <person name="Roy S.W."/>
            <person name="Marshall W.F."/>
            <person name="Sood P."/>
        </authorList>
    </citation>
    <scope>NUCLEOTIDE SEQUENCE [LARGE SCALE GENOMIC DNA]</scope>
    <source>
        <strain evidence="2">WM001</strain>
    </source>
</reference>
<feature type="transmembrane region" description="Helical" evidence="1">
    <location>
        <begin position="53"/>
        <end position="71"/>
    </location>
</feature>
<proteinExistence type="predicted"/>
<accession>A0A1R2C6S1</accession>
<keyword evidence="1" id="KW-0812">Transmembrane</keyword>
<keyword evidence="3" id="KW-1185">Reference proteome</keyword>
<dbReference type="Proteomes" id="UP000187209">
    <property type="component" value="Unassembled WGS sequence"/>
</dbReference>
<evidence type="ECO:0000313" key="3">
    <source>
        <dbReference type="Proteomes" id="UP000187209"/>
    </source>
</evidence>
<dbReference type="AlphaFoldDB" id="A0A1R2C6S1"/>
<keyword evidence="1" id="KW-0472">Membrane</keyword>
<comment type="caution">
    <text evidence="2">The sequence shown here is derived from an EMBL/GenBank/DDBJ whole genome shotgun (WGS) entry which is preliminary data.</text>
</comment>
<name>A0A1R2C6S1_9CILI</name>
<feature type="transmembrane region" description="Helical" evidence="1">
    <location>
        <begin position="83"/>
        <end position="101"/>
    </location>
</feature>